<dbReference type="Pfam" id="PF02775">
    <property type="entry name" value="TPP_enzyme_C"/>
    <property type="match status" value="1"/>
</dbReference>
<dbReference type="GO" id="GO:0000287">
    <property type="term" value="F:magnesium ion binding"/>
    <property type="evidence" value="ECO:0007669"/>
    <property type="project" value="InterPro"/>
</dbReference>
<dbReference type="GO" id="GO:0009099">
    <property type="term" value="P:L-valine biosynthetic process"/>
    <property type="evidence" value="ECO:0007669"/>
    <property type="project" value="TreeGrafter"/>
</dbReference>
<reference evidence="8 9" key="1">
    <citation type="submission" date="2019-07" db="EMBL/GenBank/DDBJ databases">
        <title>Full genome sequence of Devosia sp. Gsoil 520.</title>
        <authorList>
            <person name="Im W.-T."/>
        </authorList>
    </citation>
    <scope>NUCLEOTIDE SEQUENCE [LARGE SCALE GENOMIC DNA]</scope>
    <source>
        <strain evidence="8 9">Gsoil 520</strain>
    </source>
</reference>
<dbReference type="InterPro" id="IPR029061">
    <property type="entry name" value="THDP-binding"/>
</dbReference>
<dbReference type="GO" id="GO:0005948">
    <property type="term" value="C:acetolactate synthase complex"/>
    <property type="evidence" value="ECO:0007669"/>
    <property type="project" value="TreeGrafter"/>
</dbReference>
<comment type="cofactor">
    <cofactor evidence="1">
        <name>thiamine diphosphate</name>
        <dbReference type="ChEBI" id="CHEBI:58937"/>
    </cofactor>
</comment>
<dbReference type="GO" id="GO:0030976">
    <property type="term" value="F:thiamine pyrophosphate binding"/>
    <property type="evidence" value="ECO:0007669"/>
    <property type="project" value="InterPro"/>
</dbReference>
<dbReference type="Proteomes" id="UP000315364">
    <property type="component" value="Chromosome"/>
</dbReference>
<evidence type="ECO:0000259" key="5">
    <source>
        <dbReference type="Pfam" id="PF00205"/>
    </source>
</evidence>
<dbReference type="InterPro" id="IPR000399">
    <property type="entry name" value="TPP-bd_CS"/>
</dbReference>
<dbReference type="PANTHER" id="PTHR18968:SF13">
    <property type="entry name" value="ACETOLACTATE SYNTHASE CATALYTIC SUBUNIT, MITOCHONDRIAL"/>
    <property type="match status" value="1"/>
</dbReference>
<dbReference type="GO" id="GO:0009097">
    <property type="term" value="P:isoleucine biosynthetic process"/>
    <property type="evidence" value="ECO:0007669"/>
    <property type="project" value="TreeGrafter"/>
</dbReference>
<dbReference type="Gene3D" id="3.40.50.1220">
    <property type="entry name" value="TPP-binding domain"/>
    <property type="match status" value="1"/>
</dbReference>
<evidence type="ECO:0000256" key="1">
    <source>
        <dbReference type="ARBA" id="ARBA00001964"/>
    </source>
</evidence>
<evidence type="ECO:0000256" key="4">
    <source>
        <dbReference type="RuleBase" id="RU362132"/>
    </source>
</evidence>
<dbReference type="OrthoDB" id="7534569at2"/>
<name>A0A5B8M0A9_9HYPH</name>
<dbReference type="GO" id="GO:0050660">
    <property type="term" value="F:flavin adenine dinucleotide binding"/>
    <property type="evidence" value="ECO:0007669"/>
    <property type="project" value="TreeGrafter"/>
</dbReference>
<evidence type="ECO:0000256" key="2">
    <source>
        <dbReference type="ARBA" id="ARBA00007812"/>
    </source>
</evidence>
<dbReference type="GO" id="GO:0003984">
    <property type="term" value="F:acetolactate synthase activity"/>
    <property type="evidence" value="ECO:0007669"/>
    <property type="project" value="TreeGrafter"/>
</dbReference>
<dbReference type="Pfam" id="PF02776">
    <property type="entry name" value="TPP_enzyme_N"/>
    <property type="match status" value="1"/>
</dbReference>
<dbReference type="InterPro" id="IPR045229">
    <property type="entry name" value="TPP_enz"/>
</dbReference>
<dbReference type="KEGG" id="dea:FPZ08_21725"/>
<protein>
    <submittedName>
        <fullName evidence="8">Thiamine pyrophosphate-binding protein</fullName>
    </submittedName>
</protein>
<dbReference type="Pfam" id="PF00205">
    <property type="entry name" value="TPP_enzyme_M"/>
    <property type="match status" value="1"/>
</dbReference>
<dbReference type="InterPro" id="IPR012000">
    <property type="entry name" value="Thiamin_PyroP_enz_cen_dom"/>
</dbReference>
<sequence length="551" mass="58651">MSEKIYTMLARAFAAEGVDVCFGLMGDGNMHFMTTLAGLPDVRAYFVRHEHCACTMAAGFSRARDTVGVASVTCGPGLTQITTALASASASNIPMVIFAGESPLGAAWYGQRIEQAPIVVATGAHYIACHSAKLMAKYVSEAFFIARTQNRPVVLGVPYDLQQLMVEDDQPYQPSTDFIPTLAPLQPPPTDVAAARVMIEAAQRIVVLGGRGARLAGAADACRALAARTGALLATTLPARGLFCPDPFELGVAGGYSSAVTRDMMAKADLIIAVGASLTSYTADSGKLFPGARVIQIDEHPVGVKHARRTADHYLRADARLGVEALIEAVGTRAPQAGWRDAETARRIAQEPADTHDFPVPADTIDPRRAVAALDAALPKDWVLVNGTGHNAHFSVHMRGRKADDFITIREFGAIGNALSQSIGVAAARPDATVVVIDGDGSVLMHMQEMETIRRYNLRILVCILNDGAYGPEIHRLRAQGLSDAGAVFGRGDMGRMAEGYGIRGRVVTAEEQIATLTQAFTASEGPEVWDIHIADTVISPMTRRSLVKHG</sequence>
<dbReference type="Gene3D" id="3.40.50.970">
    <property type="match status" value="2"/>
</dbReference>
<dbReference type="SUPFAM" id="SSF52518">
    <property type="entry name" value="Thiamin diphosphate-binding fold (THDP-binding)"/>
    <property type="match status" value="2"/>
</dbReference>
<evidence type="ECO:0000313" key="9">
    <source>
        <dbReference type="Proteomes" id="UP000315364"/>
    </source>
</evidence>
<proteinExistence type="inferred from homology"/>
<feature type="domain" description="Thiamine pyrophosphate enzyme TPP-binding" evidence="6">
    <location>
        <begin position="394"/>
        <end position="529"/>
    </location>
</feature>
<evidence type="ECO:0000313" key="8">
    <source>
        <dbReference type="EMBL" id="QDZ13122.1"/>
    </source>
</evidence>
<dbReference type="AlphaFoldDB" id="A0A5B8M0A9"/>
<dbReference type="EMBL" id="CP042304">
    <property type="protein sequence ID" value="QDZ13122.1"/>
    <property type="molecule type" value="Genomic_DNA"/>
</dbReference>
<keyword evidence="3 4" id="KW-0786">Thiamine pyrophosphate</keyword>
<dbReference type="SUPFAM" id="SSF52467">
    <property type="entry name" value="DHS-like NAD/FAD-binding domain"/>
    <property type="match status" value="1"/>
</dbReference>
<dbReference type="PANTHER" id="PTHR18968">
    <property type="entry name" value="THIAMINE PYROPHOSPHATE ENZYMES"/>
    <property type="match status" value="1"/>
</dbReference>
<feature type="domain" description="Thiamine pyrophosphate enzyme central" evidence="5">
    <location>
        <begin position="193"/>
        <end position="326"/>
    </location>
</feature>
<keyword evidence="9" id="KW-1185">Reference proteome</keyword>
<evidence type="ECO:0000256" key="3">
    <source>
        <dbReference type="ARBA" id="ARBA00023052"/>
    </source>
</evidence>
<dbReference type="InterPro" id="IPR011766">
    <property type="entry name" value="TPP_enzyme_TPP-bd"/>
</dbReference>
<dbReference type="CDD" id="cd07035">
    <property type="entry name" value="TPP_PYR_POX_like"/>
    <property type="match status" value="1"/>
</dbReference>
<organism evidence="8 9">
    <name type="scientific">Devosia ginsengisoli</name>
    <dbReference type="NCBI Taxonomy" id="400770"/>
    <lineage>
        <taxon>Bacteria</taxon>
        <taxon>Pseudomonadati</taxon>
        <taxon>Pseudomonadota</taxon>
        <taxon>Alphaproteobacteria</taxon>
        <taxon>Hyphomicrobiales</taxon>
        <taxon>Devosiaceae</taxon>
        <taxon>Devosia</taxon>
    </lineage>
</organism>
<evidence type="ECO:0000259" key="7">
    <source>
        <dbReference type="Pfam" id="PF02776"/>
    </source>
</evidence>
<accession>A0A5B8M0A9</accession>
<dbReference type="RefSeq" id="WP_146292811.1">
    <property type="nucleotide sequence ID" value="NZ_CP042304.1"/>
</dbReference>
<dbReference type="CDD" id="cd00568">
    <property type="entry name" value="TPP_enzymes"/>
    <property type="match status" value="1"/>
</dbReference>
<comment type="similarity">
    <text evidence="2 4">Belongs to the TPP enzyme family.</text>
</comment>
<feature type="domain" description="Thiamine pyrophosphate enzyme N-terminal TPP-binding" evidence="7">
    <location>
        <begin position="6"/>
        <end position="105"/>
    </location>
</feature>
<dbReference type="PROSITE" id="PS00187">
    <property type="entry name" value="TPP_ENZYMES"/>
    <property type="match status" value="1"/>
</dbReference>
<dbReference type="InterPro" id="IPR029035">
    <property type="entry name" value="DHS-like_NAD/FAD-binding_dom"/>
</dbReference>
<dbReference type="InterPro" id="IPR012001">
    <property type="entry name" value="Thiamin_PyroP_enz_TPP-bd_dom"/>
</dbReference>
<gene>
    <name evidence="8" type="ORF">FPZ08_21725</name>
</gene>
<evidence type="ECO:0000259" key="6">
    <source>
        <dbReference type="Pfam" id="PF02775"/>
    </source>
</evidence>